<dbReference type="SUPFAM" id="SSF54909">
    <property type="entry name" value="Dimeric alpha+beta barrel"/>
    <property type="match status" value="1"/>
</dbReference>
<dbReference type="GeneID" id="92895201"/>
<protein>
    <submittedName>
        <fullName evidence="3">Protein yciI</fullName>
    </submittedName>
</protein>
<dbReference type="InterPro" id="IPR005545">
    <property type="entry name" value="YCII"/>
</dbReference>
<proteinExistence type="inferred from homology"/>
<name>A0A009I0N4_ACIB9</name>
<dbReference type="EMBL" id="JEWH01000059">
    <property type="protein sequence ID" value="EXB04136.1"/>
    <property type="molecule type" value="Genomic_DNA"/>
</dbReference>
<dbReference type="Pfam" id="PF03795">
    <property type="entry name" value="YCII"/>
    <property type="match status" value="1"/>
</dbReference>
<dbReference type="PANTHER" id="PTHR33606:SF3">
    <property type="entry name" value="PROTEIN YCII"/>
    <property type="match status" value="1"/>
</dbReference>
<dbReference type="RefSeq" id="WP_001115787.1">
    <property type="nucleotide sequence ID" value="NZ_JEWH01000059.1"/>
</dbReference>
<dbReference type="NCBIfam" id="NF009505">
    <property type="entry name" value="PRK12863.1-6"/>
    <property type="match status" value="1"/>
</dbReference>
<dbReference type="PANTHER" id="PTHR33606">
    <property type="entry name" value="PROTEIN YCII"/>
    <property type="match status" value="1"/>
</dbReference>
<comment type="caution">
    <text evidence="3">The sequence shown here is derived from an EMBL/GenBank/DDBJ whole genome shotgun (WGS) entry which is preliminary data.</text>
</comment>
<dbReference type="AlphaFoldDB" id="A0A009I0N4"/>
<evidence type="ECO:0000313" key="3">
    <source>
        <dbReference type="EMBL" id="EXB04136.1"/>
    </source>
</evidence>
<reference evidence="3 4" key="1">
    <citation type="submission" date="2014-02" db="EMBL/GenBank/DDBJ databases">
        <title>Comparative genomics and transcriptomics to identify genetic mechanisms underlying the emergence of carbapenem resistant Acinetobacter baumannii (CRAb).</title>
        <authorList>
            <person name="Harris A.D."/>
            <person name="Johnson K.J."/>
            <person name="George J."/>
            <person name="Shefchek K."/>
            <person name="Daugherty S.C."/>
            <person name="Parankush S."/>
            <person name="Sadzewicz L."/>
            <person name="Tallon L."/>
            <person name="Sengamalay N."/>
            <person name="Hazen T.H."/>
            <person name="Rasko D.A."/>
        </authorList>
    </citation>
    <scope>NUCLEOTIDE SEQUENCE [LARGE SCALE GENOMIC DNA]</scope>
    <source>
        <strain evidence="3 4">1295743</strain>
    </source>
</reference>
<gene>
    <name evidence="3" type="primary">yciI</name>
    <name evidence="3" type="ORF">J512_3423</name>
</gene>
<evidence type="ECO:0000313" key="4">
    <source>
        <dbReference type="Proteomes" id="UP000020595"/>
    </source>
</evidence>
<dbReference type="InterPro" id="IPR011008">
    <property type="entry name" value="Dimeric_a/b-barrel"/>
</dbReference>
<dbReference type="Proteomes" id="UP000020595">
    <property type="component" value="Unassembled WGS sequence"/>
</dbReference>
<sequence length="100" mass="11369">MPFFVLSCTDNEGTLEKRLAVRPQHIERLQKLDDEGRLVAAGAMPKDPNDPQAGFYGSTMIVEFDTREALDEWLKEEPFLKEGIYSHVDVKPFNKAFPKG</sequence>
<dbReference type="Gene3D" id="3.30.70.1060">
    <property type="entry name" value="Dimeric alpha+beta barrel"/>
    <property type="match status" value="1"/>
</dbReference>
<accession>A0A009I0N4</accession>
<evidence type="ECO:0000259" key="2">
    <source>
        <dbReference type="Pfam" id="PF03795"/>
    </source>
</evidence>
<comment type="similarity">
    <text evidence="1">Belongs to the YciI family.</text>
</comment>
<dbReference type="PATRIC" id="fig|1310613.3.peg.3287"/>
<dbReference type="InterPro" id="IPR051807">
    <property type="entry name" value="Sec-metab_biosynth-assoc"/>
</dbReference>
<feature type="domain" description="YCII-related" evidence="2">
    <location>
        <begin position="3"/>
        <end position="94"/>
    </location>
</feature>
<evidence type="ECO:0000256" key="1">
    <source>
        <dbReference type="ARBA" id="ARBA00007689"/>
    </source>
</evidence>
<organism evidence="3 4">
    <name type="scientific">Acinetobacter baumannii (strain 1295743)</name>
    <dbReference type="NCBI Taxonomy" id="1310613"/>
    <lineage>
        <taxon>Bacteria</taxon>
        <taxon>Pseudomonadati</taxon>
        <taxon>Pseudomonadota</taxon>
        <taxon>Gammaproteobacteria</taxon>
        <taxon>Moraxellales</taxon>
        <taxon>Moraxellaceae</taxon>
        <taxon>Acinetobacter</taxon>
        <taxon>Acinetobacter calcoaceticus/baumannii complex</taxon>
    </lineage>
</organism>